<accession>A0A1G2JEM6</accession>
<protein>
    <submittedName>
        <fullName evidence="1">Uncharacterized protein</fullName>
    </submittedName>
</protein>
<evidence type="ECO:0000313" key="2">
    <source>
        <dbReference type="Proteomes" id="UP000177751"/>
    </source>
</evidence>
<dbReference type="SUPFAM" id="SSF69304">
    <property type="entry name" value="Tricorn protease N-terminal domain"/>
    <property type="match status" value="1"/>
</dbReference>
<gene>
    <name evidence="1" type="ORF">A2401_02430</name>
</gene>
<dbReference type="EMBL" id="MHPP01000001">
    <property type="protein sequence ID" value="OGZ85585.1"/>
    <property type="molecule type" value="Genomic_DNA"/>
</dbReference>
<evidence type="ECO:0000313" key="1">
    <source>
        <dbReference type="EMBL" id="OGZ85585.1"/>
    </source>
</evidence>
<dbReference type="AlphaFoldDB" id="A0A1G2JEM6"/>
<dbReference type="STRING" id="1802229.A2401_02430"/>
<proteinExistence type="predicted"/>
<comment type="caution">
    <text evidence="1">The sequence shown here is derived from an EMBL/GenBank/DDBJ whole genome shotgun (WGS) entry which is preliminary data.</text>
</comment>
<name>A0A1G2JEM6_9BACT</name>
<dbReference type="Proteomes" id="UP000177751">
    <property type="component" value="Unassembled WGS sequence"/>
</dbReference>
<reference evidence="1 2" key="1">
    <citation type="journal article" date="2016" name="Nat. Commun.">
        <title>Thousands of microbial genomes shed light on interconnected biogeochemical processes in an aquifer system.</title>
        <authorList>
            <person name="Anantharaman K."/>
            <person name="Brown C.T."/>
            <person name="Hug L.A."/>
            <person name="Sharon I."/>
            <person name="Castelle C.J."/>
            <person name="Probst A.J."/>
            <person name="Thomas B.C."/>
            <person name="Singh A."/>
            <person name="Wilkins M.J."/>
            <person name="Karaoz U."/>
            <person name="Brodie E.L."/>
            <person name="Williams K.H."/>
            <person name="Hubbard S.S."/>
            <person name="Banfield J.F."/>
        </authorList>
    </citation>
    <scope>NUCLEOTIDE SEQUENCE [LARGE SCALE GENOMIC DNA]</scope>
</reference>
<organism evidence="1 2">
    <name type="scientific">Candidatus Staskawiczbacteria bacterium RIFOXYC1_FULL_38_18</name>
    <dbReference type="NCBI Taxonomy" id="1802229"/>
    <lineage>
        <taxon>Bacteria</taxon>
        <taxon>Candidatus Staskawicziibacteriota</taxon>
    </lineage>
</organism>
<sequence>MSKKTRLFILLVCVLCFLVATPVLIAYSMGYRVDFEAMQITATGGIYVRTSPAADQITIDSKISQKPGIFNNAVFVQSLLPKNHTVSIIKTGYYDYSKILPVKEKEVTKLESVLLFKKDILFETLIDEKSSPFLPEFQQKKFVVKTSNLYYSTAPENATLTTLQKNTPVIKNLVAFETLNSNIIWLSTDGILWQSDATGRNPVKLALNTLKINKKGSYKIIIYGQNIFVNNNGELLLLNEEKNNLDNFASQAKGEKISPDGKNIAYFDGGQIFISLLSDKTHEKISLYKANEAIGELFWMNNDYIVFTAGSKIMISETDYRGNVNTIILPDTYKSPQIFLNQQESKLYILAQDTVLVSEKLVP</sequence>